<sequence>MSAQTTAYPLTVYLDRNSTPIRQWPPFLLRGHGGWKYLDTLIFGISTDELCTCDAVDDGHDESMSDSSDPSGDPTAAPGSSDRAGALRAWNRPERVNTPEELRAMLGQTHYLAGKGTHCDVKICLRTGTVSLRFDGSDRGLARKDLAASKAHITLSMSFVSEGQFHTFSVRSDVEQVFRSSPAVRRGNHLAPVTLRWKVDQICSSLQRLLQEASDGEVAHLCVSGHTSEPVAPALLGMHPEPAQEDALVDVAAMMVCSDESNLVKLRPARDNDVGRTVLADKAILMARSPFFKTMFESGMNETRQATAAPRGGPDGGRSMHDDGGSGSAQLSDAATGAAASSSIPVVDLHDVDVPTLQAFIVFLYAGTCKFWSQRDRPIPVETAQVYAGGPPLSLSPWSKHTLPLANAEKVYRIADMYGEPALKELARYHISNEIELDDAFRGLFTNELANLYEEILQVYIDVCVEYFDEIVMTSGYHDMMGELIAGMHPPAAAETLKMLLARVAMGKEVSV</sequence>
<dbReference type="InterPro" id="IPR000210">
    <property type="entry name" value="BTB/POZ_dom"/>
</dbReference>
<dbReference type="Gene3D" id="3.30.710.10">
    <property type="entry name" value="Potassium Channel Kv1.1, Chain A"/>
    <property type="match status" value="1"/>
</dbReference>
<evidence type="ECO:0000313" key="3">
    <source>
        <dbReference type="EMBL" id="EPQ26097.1"/>
    </source>
</evidence>
<dbReference type="AlphaFoldDB" id="A0A061H0Y7"/>
<evidence type="ECO:0000313" key="4">
    <source>
        <dbReference type="Proteomes" id="UP000053664"/>
    </source>
</evidence>
<dbReference type="InterPro" id="IPR011333">
    <property type="entry name" value="SKP1/BTB/POZ_sf"/>
</dbReference>
<dbReference type="KEGG" id="pfp:PFL1_06305"/>
<organism evidence="3 4">
    <name type="scientific">Pseudozyma flocculosa PF-1</name>
    <dbReference type="NCBI Taxonomy" id="1277687"/>
    <lineage>
        <taxon>Eukaryota</taxon>
        <taxon>Fungi</taxon>
        <taxon>Dikarya</taxon>
        <taxon>Basidiomycota</taxon>
        <taxon>Ustilaginomycotina</taxon>
        <taxon>Ustilaginomycetes</taxon>
        <taxon>Ustilaginales</taxon>
        <taxon>Ustilaginaceae</taxon>
        <taxon>Pseudozyma</taxon>
    </lineage>
</organism>
<dbReference type="RefSeq" id="XP_007882037.1">
    <property type="nucleotide sequence ID" value="XM_007883846.1"/>
</dbReference>
<dbReference type="SMART" id="SM00225">
    <property type="entry name" value="BTB"/>
    <property type="match status" value="1"/>
</dbReference>
<dbReference type="eggNOG" id="ENOG502R16E">
    <property type="taxonomic scope" value="Eukaryota"/>
</dbReference>
<protein>
    <recommendedName>
        <fullName evidence="2">BTB domain-containing protein</fullName>
    </recommendedName>
</protein>
<evidence type="ECO:0000256" key="1">
    <source>
        <dbReference type="SAM" id="MobiDB-lite"/>
    </source>
</evidence>
<accession>A0A061H0Y7</accession>
<dbReference type="Pfam" id="PF00651">
    <property type="entry name" value="BTB"/>
    <property type="match status" value="1"/>
</dbReference>
<dbReference type="GeneID" id="19320383"/>
<dbReference type="PROSITE" id="PS50097">
    <property type="entry name" value="BTB"/>
    <property type="match status" value="1"/>
</dbReference>
<reference evidence="3 4" key="1">
    <citation type="journal article" date="2013" name="Plant Cell">
        <title>The transition from a phytopathogenic smut ancestor to an anamorphic biocontrol agent deciphered by comparative whole-genome analysis.</title>
        <authorList>
            <person name="Lefebvre F."/>
            <person name="Joly D.L."/>
            <person name="Labbe C."/>
            <person name="Teichmann B."/>
            <person name="Linning R."/>
            <person name="Belzile F."/>
            <person name="Bakkeren G."/>
            <person name="Belanger R.R."/>
        </authorList>
    </citation>
    <scope>NUCLEOTIDE SEQUENCE [LARGE SCALE GENOMIC DNA]</scope>
    <source>
        <strain evidence="3 4">PF-1</strain>
    </source>
</reference>
<feature type="region of interest" description="Disordered" evidence="1">
    <location>
        <begin position="303"/>
        <end position="334"/>
    </location>
</feature>
<dbReference type="PANTHER" id="PTHR24413">
    <property type="entry name" value="SPECKLE-TYPE POZ PROTEIN"/>
    <property type="match status" value="1"/>
</dbReference>
<dbReference type="CDD" id="cd18186">
    <property type="entry name" value="BTB_POZ_ZBTB_KLHL-like"/>
    <property type="match status" value="1"/>
</dbReference>
<gene>
    <name evidence="3" type="ORF">PFL1_06305</name>
</gene>
<dbReference type="Proteomes" id="UP000053664">
    <property type="component" value="Unassembled WGS sequence"/>
</dbReference>
<feature type="region of interest" description="Disordered" evidence="1">
    <location>
        <begin position="59"/>
        <end position="94"/>
    </location>
</feature>
<dbReference type="SUPFAM" id="SSF54695">
    <property type="entry name" value="POZ domain"/>
    <property type="match status" value="1"/>
</dbReference>
<dbReference type="HOGENOM" id="CLU_436874_0_0_1"/>
<feature type="domain" description="BTB" evidence="2">
    <location>
        <begin position="258"/>
        <end position="367"/>
    </location>
</feature>
<proteinExistence type="predicted"/>
<dbReference type="EMBL" id="KE361647">
    <property type="protein sequence ID" value="EPQ26097.1"/>
    <property type="molecule type" value="Genomic_DNA"/>
</dbReference>
<name>A0A061H0Y7_9BASI</name>
<evidence type="ECO:0000259" key="2">
    <source>
        <dbReference type="PROSITE" id="PS50097"/>
    </source>
</evidence>